<evidence type="ECO:0000313" key="4">
    <source>
        <dbReference type="Proteomes" id="UP001154329"/>
    </source>
</evidence>
<reference evidence="3" key="2">
    <citation type="submission" date="2022-10" db="EMBL/GenBank/DDBJ databases">
        <authorList>
            <consortium name="ENA_rothamsted_submissions"/>
            <consortium name="culmorum"/>
            <person name="King R."/>
        </authorList>
    </citation>
    <scope>NUCLEOTIDE SEQUENCE</scope>
</reference>
<name>A0A9P0INB9_APHGO</name>
<keyword evidence="2" id="KW-1133">Transmembrane helix</keyword>
<feature type="region of interest" description="Disordered" evidence="1">
    <location>
        <begin position="105"/>
        <end position="130"/>
    </location>
</feature>
<reference evidence="3" key="1">
    <citation type="submission" date="2022-02" db="EMBL/GenBank/DDBJ databases">
        <authorList>
            <person name="King R."/>
        </authorList>
    </citation>
    <scope>NUCLEOTIDE SEQUENCE</scope>
</reference>
<keyword evidence="4" id="KW-1185">Reference proteome</keyword>
<keyword evidence="2" id="KW-0812">Transmembrane</keyword>
<dbReference type="Proteomes" id="UP001154329">
    <property type="component" value="Chromosome 1"/>
</dbReference>
<organism evidence="3 4">
    <name type="scientific">Aphis gossypii</name>
    <name type="common">Cotton aphid</name>
    <dbReference type="NCBI Taxonomy" id="80765"/>
    <lineage>
        <taxon>Eukaryota</taxon>
        <taxon>Metazoa</taxon>
        <taxon>Ecdysozoa</taxon>
        <taxon>Arthropoda</taxon>
        <taxon>Hexapoda</taxon>
        <taxon>Insecta</taxon>
        <taxon>Pterygota</taxon>
        <taxon>Neoptera</taxon>
        <taxon>Paraneoptera</taxon>
        <taxon>Hemiptera</taxon>
        <taxon>Sternorrhyncha</taxon>
        <taxon>Aphidomorpha</taxon>
        <taxon>Aphidoidea</taxon>
        <taxon>Aphididae</taxon>
        <taxon>Aphidini</taxon>
        <taxon>Aphis</taxon>
        <taxon>Aphis</taxon>
    </lineage>
</organism>
<evidence type="ECO:0000256" key="1">
    <source>
        <dbReference type="SAM" id="MobiDB-lite"/>
    </source>
</evidence>
<sequence>MIEAYICPPHKARDALKKYHVIADIYIYICIVYRMCGYIIYIYIYVCVRVEFTKLYSILYQFPDIISDSILYTDALHDDNKNTSTIIIMRTKYRGRLISTHRNYKNKPNGKLNFDREKKHTKTRRTDDGR</sequence>
<accession>A0A9P0INB9</accession>
<protein>
    <submittedName>
        <fullName evidence="3">Uncharacterized protein</fullName>
    </submittedName>
</protein>
<keyword evidence="2" id="KW-0472">Membrane</keyword>
<dbReference type="EMBL" id="OU899034">
    <property type="protein sequence ID" value="CAH1710682.1"/>
    <property type="molecule type" value="Genomic_DNA"/>
</dbReference>
<gene>
    <name evidence="3" type="ORF">APHIGO_LOCUS1295</name>
</gene>
<proteinExistence type="predicted"/>
<feature type="transmembrane region" description="Helical" evidence="2">
    <location>
        <begin position="25"/>
        <end position="48"/>
    </location>
</feature>
<evidence type="ECO:0000313" key="3">
    <source>
        <dbReference type="EMBL" id="CAH1710682.1"/>
    </source>
</evidence>
<feature type="compositionally biased region" description="Basic and acidic residues" evidence="1">
    <location>
        <begin position="113"/>
        <end position="130"/>
    </location>
</feature>
<dbReference type="AlphaFoldDB" id="A0A9P0INB9"/>
<evidence type="ECO:0000256" key="2">
    <source>
        <dbReference type="SAM" id="Phobius"/>
    </source>
</evidence>